<name>A0ABX5KIU2_9BURK</name>
<protein>
    <submittedName>
        <fullName evidence="5">Nitroreductase</fullName>
    </submittedName>
</protein>
<keyword evidence="3" id="KW-0560">Oxidoreductase</keyword>
<organism evidence="5 6">
    <name type="scientific">Paraburkholderia unamae</name>
    <dbReference type="NCBI Taxonomy" id="219649"/>
    <lineage>
        <taxon>Bacteria</taxon>
        <taxon>Pseudomonadati</taxon>
        <taxon>Pseudomonadota</taxon>
        <taxon>Betaproteobacteria</taxon>
        <taxon>Burkholderiales</taxon>
        <taxon>Burkholderiaceae</taxon>
        <taxon>Paraburkholderia</taxon>
    </lineage>
</organism>
<proteinExistence type="predicted"/>
<evidence type="ECO:0000313" key="6">
    <source>
        <dbReference type="Proteomes" id="UP000245712"/>
    </source>
</evidence>
<evidence type="ECO:0000259" key="4">
    <source>
        <dbReference type="Pfam" id="PF00881"/>
    </source>
</evidence>
<keyword evidence="6" id="KW-1185">Reference proteome</keyword>
<feature type="domain" description="Nitroreductase" evidence="4">
    <location>
        <begin position="21"/>
        <end position="206"/>
    </location>
</feature>
<gene>
    <name evidence="5" type="ORF">C7402_111126</name>
</gene>
<keyword evidence="2" id="KW-0288">FMN</keyword>
<dbReference type="CDD" id="cd02136">
    <property type="entry name" value="PnbA_NfnB-like"/>
    <property type="match status" value="1"/>
</dbReference>
<dbReference type="Gene3D" id="3.40.109.10">
    <property type="entry name" value="NADH Oxidase"/>
    <property type="match status" value="1"/>
</dbReference>
<evidence type="ECO:0000256" key="3">
    <source>
        <dbReference type="ARBA" id="ARBA00023002"/>
    </source>
</evidence>
<dbReference type="EMBL" id="QEOB01000011">
    <property type="protein sequence ID" value="PVX81224.1"/>
    <property type="molecule type" value="Genomic_DNA"/>
</dbReference>
<comment type="caution">
    <text evidence="5">The sequence shown here is derived from an EMBL/GenBank/DDBJ whole genome shotgun (WGS) entry which is preliminary data.</text>
</comment>
<evidence type="ECO:0000256" key="2">
    <source>
        <dbReference type="ARBA" id="ARBA00022643"/>
    </source>
</evidence>
<dbReference type="InterPro" id="IPR000415">
    <property type="entry name" value="Nitroreductase-like"/>
</dbReference>
<keyword evidence="1" id="KW-0285">Flavoprotein</keyword>
<evidence type="ECO:0000256" key="1">
    <source>
        <dbReference type="ARBA" id="ARBA00022630"/>
    </source>
</evidence>
<dbReference type="SUPFAM" id="SSF55469">
    <property type="entry name" value="FMN-dependent nitroreductase-like"/>
    <property type="match status" value="1"/>
</dbReference>
<dbReference type="Proteomes" id="UP000245712">
    <property type="component" value="Unassembled WGS sequence"/>
</dbReference>
<dbReference type="InterPro" id="IPR029479">
    <property type="entry name" value="Nitroreductase"/>
</dbReference>
<dbReference type="PANTHER" id="PTHR23026:SF90">
    <property type="entry name" value="IODOTYROSINE DEIODINASE 1"/>
    <property type="match status" value="1"/>
</dbReference>
<evidence type="ECO:0000313" key="5">
    <source>
        <dbReference type="EMBL" id="PVX81224.1"/>
    </source>
</evidence>
<dbReference type="RefSeq" id="WP_116612276.1">
    <property type="nucleotide sequence ID" value="NZ_QEOB01000011.1"/>
</dbReference>
<accession>A0ABX5KIU2</accession>
<reference evidence="5 6" key="1">
    <citation type="submission" date="2018-05" db="EMBL/GenBank/DDBJ databases">
        <title>Genomic Encyclopedia of Type Strains, Phase IV (KMG-V): Genome sequencing to study the core and pangenomes of soil and plant-associated prokaryotes.</title>
        <authorList>
            <person name="Whitman W."/>
        </authorList>
    </citation>
    <scope>NUCLEOTIDE SEQUENCE [LARGE SCALE GENOMIC DNA]</scope>
    <source>
        <strain evidence="5 6">SCZa-39</strain>
    </source>
</reference>
<dbReference type="PANTHER" id="PTHR23026">
    <property type="entry name" value="NADPH NITROREDUCTASE"/>
    <property type="match status" value="1"/>
</dbReference>
<sequence length="233" mass="24814">MSTRADCASTDALTFEALLHARHSCRAFLPDPVPAATIERAFALAQRTPSWCNAQPWKAIVTSGAATDAFREALTAHIAQGAPEPDIAFPREYRGEYLQRRRACGLQLYEAVGIGQGDRAASARQALENFRFFGAPHVAIVTADAALGTYGAIDCGGFVTTFLLAAASLGLAGVAQAALATYSSFLHAYFEIPDDRVVVCGISFGYEDTAHPANGFRTGRAPLGDVIEWRDGS</sequence>
<dbReference type="InterPro" id="IPR050627">
    <property type="entry name" value="Nitroreductase/BluB"/>
</dbReference>
<dbReference type="Pfam" id="PF00881">
    <property type="entry name" value="Nitroreductase"/>
    <property type="match status" value="1"/>
</dbReference>